<dbReference type="AlphaFoldDB" id="A0AA90Z550"/>
<organism evidence="2 3">
    <name type="scientific">Ruegeria atlantica</name>
    <dbReference type="NCBI Taxonomy" id="81569"/>
    <lineage>
        <taxon>Bacteria</taxon>
        <taxon>Pseudomonadati</taxon>
        <taxon>Pseudomonadota</taxon>
        <taxon>Alphaproteobacteria</taxon>
        <taxon>Rhodobacterales</taxon>
        <taxon>Roseobacteraceae</taxon>
        <taxon>Ruegeria</taxon>
    </lineage>
</organism>
<dbReference type="EMBL" id="WVRA01000009">
    <property type="protein sequence ID" value="NOE20377.1"/>
    <property type="molecule type" value="Genomic_DNA"/>
</dbReference>
<dbReference type="RefSeq" id="WP_171331683.1">
    <property type="nucleotide sequence ID" value="NZ_WVRA01000009.1"/>
</dbReference>
<dbReference type="SUPFAM" id="SSF51735">
    <property type="entry name" value="NAD(P)-binding Rossmann-fold domains"/>
    <property type="match status" value="1"/>
</dbReference>
<reference evidence="2" key="1">
    <citation type="submission" date="2019-12" db="EMBL/GenBank/DDBJ databases">
        <title>Ruegeria JWLKs population differentiation of coral mucus and skeleton niches.</title>
        <authorList>
            <person name="Luo D."/>
        </authorList>
    </citation>
    <scope>NUCLEOTIDE SEQUENCE</scope>
    <source>
        <strain evidence="2">HKCCD6181</strain>
    </source>
</reference>
<sequence length="302" mass="33289">MAQSALVLGATGRFGRNAALAFRRAGWDVTEFDRRSDSLSQAARGVDVIVNGWNPPYSDWARDVPVLTKRVIDAASDTGATVIVPGNVYVFGENTPGPWLGGTPHQATNPLGRVRIEMEEAYRASTVRTILLRAGDFIDTNASGNWFDQVMIKRLSRGQFVYPGDPHAPHAWAFLPDLARAAVALAEMRQDLPRFCDVPFEGYTLTGTQMAQSLSQVTGQPVAVRRMNWWPLQLARPFWRMAPHLIEMRYLWHVPHQLDGGYMKELLASFSETNLEDALRSAIPPQRAASSSTAGNGGEVLG</sequence>
<evidence type="ECO:0000256" key="1">
    <source>
        <dbReference type="SAM" id="MobiDB-lite"/>
    </source>
</evidence>
<protein>
    <submittedName>
        <fullName evidence="2">Epimerase</fullName>
    </submittedName>
</protein>
<gene>
    <name evidence="2" type="ORF">GS634_19810</name>
</gene>
<accession>A0AA90Z550</accession>
<evidence type="ECO:0000313" key="2">
    <source>
        <dbReference type="EMBL" id="NOE20377.1"/>
    </source>
</evidence>
<proteinExistence type="predicted"/>
<dbReference type="Proteomes" id="UP000597886">
    <property type="component" value="Unassembled WGS sequence"/>
</dbReference>
<evidence type="ECO:0000313" key="3">
    <source>
        <dbReference type="Proteomes" id="UP000597886"/>
    </source>
</evidence>
<dbReference type="Gene3D" id="3.40.50.720">
    <property type="entry name" value="NAD(P)-binding Rossmann-like Domain"/>
    <property type="match status" value="1"/>
</dbReference>
<name>A0AA90Z550_9RHOB</name>
<feature type="region of interest" description="Disordered" evidence="1">
    <location>
        <begin position="282"/>
        <end position="302"/>
    </location>
</feature>
<dbReference type="InterPro" id="IPR036291">
    <property type="entry name" value="NAD(P)-bd_dom_sf"/>
</dbReference>
<comment type="caution">
    <text evidence="2">The sequence shown here is derived from an EMBL/GenBank/DDBJ whole genome shotgun (WGS) entry which is preliminary data.</text>
</comment>